<evidence type="ECO:0000256" key="1">
    <source>
        <dbReference type="ARBA" id="ARBA00004651"/>
    </source>
</evidence>
<feature type="transmembrane region" description="Helical" evidence="8">
    <location>
        <begin position="172"/>
        <end position="194"/>
    </location>
</feature>
<dbReference type="Gene3D" id="1.20.1720.10">
    <property type="entry name" value="Multidrug resistance protein D"/>
    <property type="match status" value="1"/>
</dbReference>
<evidence type="ECO:0000256" key="4">
    <source>
        <dbReference type="ARBA" id="ARBA00022475"/>
    </source>
</evidence>
<keyword evidence="3" id="KW-0813">Transport</keyword>
<evidence type="ECO:0000256" key="3">
    <source>
        <dbReference type="ARBA" id="ARBA00022448"/>
    </source>
</evidence>
<keyword evidence="6 8" id="KW-1133">Transmembrane helix</keyword>
<dbReference type="Gene3D" id="1.20.1250.20">
    <property type="entry name" value="MFS general substrate transporter like domains"/>
    <property type="match status" value="1"/>
</dbReference>
<dbReference type="GO" id="GO:0022857">
    <property type="term" value="F:transmembrane transporter activity"/>
    <property type="evidence" value="ECO:0007669"/>
    <property type="project" value="InterPro"/>
</dbReference>
<evidence type="ECO:0000256" key="8">
    <source>
        <dbReference type="SAM" id="Phobius"/>
    </source>
</evidence>
<evidence type="ECO:0000313" key="11">
    <source>
        <dbReference type="Proteomes" id="UP000230161"/>
    </source>
</evidence>
<dbReference type="EMBL" id="PGFB01000003">
    <property type="protein sequence ID" value="PJJ62267.1"/>
    <property type="molecule type" value="Genomic_DNA"/>
</dbReference>
<evidence type="ECO:0000256" key="6">
    <source>
        <dbReference type="ARBA" id="ARBA00022989"/>
    </source>
</evidence>
<dbReference type="InterPro" id="IPR036259">
    <property type="entry name" value="MFS_trans_sf"/>
</dbReference>
<dbReference type="PROSITE" id="PS50850">
    <property type="entry name" value="MFS"/>
    <property type="match status" value="1"/>
</dbReference>
<dbReference type="PRINTS" id="PR01036">
    <property type="entry name" value="TCRTETB"/>
</dbReference>
<feature type="transmembrane region" description="Helical" evidence="8">
    <location>
        <begin position="405"/>
        <end position="425"/>
    </location>
</feature>
<gene>
    <name evidence="10" type="ORF">CLV54_2064</name>
</gene>
<feature type="transmembrane region" description="Helical" evidence="8">
    <location>
        <begin position="366"/>
        <end position="385"/>
    </location>
</feature>
<evidence type="ECO:0000256" key="2">
    <source>
        <dbReference type="ARBA" id="ARBA00008537"/>
    </source>
</evidence>
<comment type="caution">
    <text evidence="10">The sequence shown here is derived from an EMBL/GenBank/DDBJ whole genome shotgun (WGS) entry which is preliminary data.</text>
</comment>
<reference evidence="10 11" key="1">
    <citation type="submission" date="2017-11" db="EMBL/GenBank/DDBJ databases">
        <title>Genomic Encyclopedia of Archaeal and Bacterial Type Strains, Phase II (KMG-II): From Individual Species to Whole Genera.</title>
        <authorList>
            <person name="Goeker M."/>
        </authorList>
    </citation>
    <scope>NUCLEOTIDE SEQUENCE [LARGE SCALE GENOMIC DNA]</scope>
    <source>
        <strain evidence="10 11">DSM 25625</strain>
    </source>
</reference>
<sequence>MRQSGSRSGGPGSPSRRWLVLVSMTVANAMVLVDQTAVPLILPDVMNEFGVGSQMVQWVLNGSLLPLAGLLVLGGRLGDLFGHRRVFIIGAALFAGASACAGFAPDFGILILFRVLQGAGGALMLPTTIAIVSAAYPGQERGRALGLMGGAAAIAGALGPALGGILTSVLDWRAVLLINVPLAILAIVAAFLAVGPDREGSGPRRVDLAGTLLLSLGIIGLVFGLSQSQAWGWSSPGVYGPVILAVVAAVLFVIVERRVKEPLLDFALLRRHPNYLGATISQTLAGMAEMGLGVLFPLLLILNLGMDPGLAGLALIPATLPMIFVAPMAGRWYDRVGGRRPLATGFAVLALSGLVLAWGVHSSDYWFIFPGFLVYGIGLALVLTVNDPVSLDTVRDRDQGQASGVSATAEQFGGALGIALLYLVFHTTYVGRLHQNIDAAAVADLTDAQYAKLRDDIIAAEQTGLHSNTFDPTFSAYLQSALDASQWGMSAAFIGVTLLSLVGLVAVVRLVRKPALEAEGTENTESADSSDTPA</sequence>
<keyword evidence="5 8" id="KW-0812">Transmembrane</keyword>
<keyword evidence="7 8" id="KW-0472">Membrane</keyword>
<keyword evidence="4" id="KW-1003">Cell membrane</keyword>
<feature type="transmembrane region" description="Helical" evidence="8">
    <location>
        <begin position="55"/>
        <end position="74"/>
    </location>
</feature>
<dbReference type="InterPro" id="IPR020846">
    <property type="entry name" value="MFS_dom"/>
</dbReference>
<feature type="transmembrane region" description="Helical" evidence="8">
    <location>
        <begin position="310"/>
        <end position="330"/>
    </location>
</feature>
<feature type="domain" description="Major facilitator superfamily (MFS) profile" evidence="9">
    <location>
        <begin position="20"/>
        <end position="515"/>
    </location>
</feature>
<dbReference type="RefSeq" id="WP_100344845.1">
    <property type="nucleotide sequence ID" value="NZ_PGFB01000003.1"/>
</dbReference>
<feature type="transmembrane region" description="Helical" evidence="8">
    <location>
        <begin position="144"/>
        <end position="166"/>
    </location>
</feature>
<dbReference type="Pfam" id="PF07690">
    <property type="entry name" value="MFS_1"/>
    <property type="match status" value="1"/>
</dbReference>
<feature type="transmembrane region" description="Helical" evidence="8">
    <location>
        <begin position="487"/>
        <end position="508"/>
    </location>
</feature>
<evidence type="ECO:0000256" key="5">
    <source>
        <dbReference type="ARBA" id="ARBA00022692"/>
    </source>
</evidence>
<name>A0A2M9BWD3_9MICO</name>
<feature type="transmembrane region" description="Helical" evidence="8">
    <location>
        <begin position="342"/>
        <end position="360"/>
    </location>
</feature>
<dbReference type="Proteomes" id="UP000230161">
    <property type="component" value="Unassembled WGS sequence"/>
</dbReference>
<evidence type="ECO:0000256" key="7">
    <source>
        <dbReference type="ARBA" id="ARBA00023136"/>
    </source>
</evidence>
<comment type="similarity">
    <text evidence="2">Belongs to the major facilitator superfamily. EmrB family.</text>
</comment>
<accession>A0A2M9BWD3</accession>
<dbReference type="GO" id="GO:0005886">
    <property type="term" value="C:plasma membrane"/>
    <property type="evidence" value="ECO:0007669"/>
    <property type="project" value="UniProtKB-SubCell"/>
</dbReference>
<protein>
    <submittedName>
        <fullName evidence="10">EmrB/QacA subfamily drug resistance transporter</fullName>
    </submittedName>
</protein>
<comment type="subcellular location">
    <subcellularLocation>
        <location evidence="1">Cell membrane</location>
        <topology evidence="1">Multi-pass membrane protein</topology>
    </subcellularLocation>
</comment>
<dbReference type="AlphaFoldDB" id="A0A2M9BWD3"/>
<dbReference type="InterPro" id="IPR004638">
    <property type="entry name" value="EmrB-like"/>
</dbReference>
<evidence type="ECO:0000313" key="10">
    <source>
        <dbReference type="EMBL" id="PJJ62267.1"/>
    </source>
</evidence>
<feature type="transmembrane region" description="Helical" evidence="8">
    <location>
        <begin position="238"/>
        <end position="255"/>
    </location>
</feature>
<feature type="transmembrane region" description="Helical" evidence="8">
    <location>
        <begin position="206"/>
        <end position="226"/>
    </location>
</feature>
<feature type="transmembrane region" description="Helical" evidence="8">
    <location>
        <begin position="111"/>
        <end position="132"/>
    </location>
</feature>
<dbReference type="CDD" id="cd17321">
    <property type="entry name" value="MFS_MMR_MDR_like"/>
    <property type="match status" value="1"/>
</dbReference>
<dbReference type="InterPro" id="IPR011701">
    <property type="entry name" value="MFS"/>
</dbReference>
<dbReference type="SUPFAM" id="SSF103473">
    <property type="entry name" value="MFS general substrate transporter"/>
    <property type="match status" value="1"/>
</dbReference>
<proteinExistence type="inferred from homology"/>
<feature type="transmembrane region" description="Helical" evidence="8">
    <location>
        <begin position="275"/>
        <end position="304"/>
    </location>
</feature>
<keyword evidence="11" id="KW-1185">Reference proteome</keyword>
<dbReference type="PANTHER" id="PTHR42718:SF9">
    <property type="entry name" value="MAJOR FACILITATOR SUPERFAMILY MULTIDRUG TRANSPORTER MFSC"/>
    <property type="match status" value="1"/>
</dbReference>
<organism evidence="10 11">
    <name type="scientific">Compostimonas suwonensis</name>
    <dbReference type="NCBI Taxonomy" id="1048394"/>
    <lineage>
        <taxon>Bacteria</taxon>
        <taxon>Bacillati</taxon>
        <taxon>Actinomycetota</taxon>
        <taxon>Actinomycetes</taxon>
        <taxon>Micrococcales</taxon>
        <taxon>Microbacteriaceae</taxon>
        <taxon>Compostimonas</taxon>
    </lineage>
</organism>
<dbReference type="PANTHER" id="PTHR42718">
    <property type="entry name" value="MAJOR FACILITATOR SUPERFAMILY MULTIDRUG TRANSPORTER MFSC"/>
    <property type="match status" value="1"/>
</dbReference>
<feature type="transmembrane region" description="Helical" evidence="8">
    <location>
        <begin position="20"/>
        <end position="43"/>
    </location>
</feature>
<dbReference type="NCBIfam" id="TIGR00711">
    <property type="entry name" value="efflux_EmrB"/>
    <property type="match status" value="1"/>
</dbReference>
<evidence type="ECO:0000259" key="9">
    <source>
        <dbReference type="PROSITE" id="PS50850"/>
    </source>
</evidence>
<dbReference type="OrthoDB" id="7375466at2"/>
<feature type="transmembrane region" description="Helical" evidence="8">
    <location>
        <begin position="86"/>
        <end position="105"/>
    </location>
</feature>